<accession>A0A437KUW1</accession>
<dbReference type="SUPFAM" id="SSF53448">
    <property type="entry name" value="Nucleotide-diphospho-sugar transferases"/>
    <property type="match status" value="1"/>
</dbReference>
<feature type="domain" description="Glycosyltransferase 2-like" evidence="1">
    <location>
        <begin position="7"/>
        <end position="192"/>
    </location>
</feature>
<proteinExistence type="predicted"/>
<dbReference type="Gene3D" id="3.90.550.10">
    <property type="entry name" value="Spore Coat Polysaccharide Biosynthesis Protein SpsA, Chain A"/>
    <property type="match status" value="1"/>
</dbReference>
<keyword evidence="2" id="KW-0808">Transferase</keyword>
<evidence type="ECO:0000259" key="1">
    <source>
        <dbReference type="Pfam" id="PF00535"/>
    </source>
</evidence>
<reference evidence="2 3" key="1">
    <citation type="submission" date="2019-01" db="EMBL/GenBank/DDBJ databases">
        <authorList>
            <person name="Chen W.-M."/>
        </authorList>
    </citation>
    <scope>NUCLEOTIDE SEQUENCE [LARGE SCALE GENOMIC DNA]</scope>
    <source>
        <strain evidence="2 3">BBQ-12</strain>
    </source>
</reference>
<dbReference type="Pfam" id="PF00535">
    <property type="entry name" value="Glycos_transf_2"/>
    <property type="match status" value="1"/>
</dbReference>
<dbReference type="GO" id="GO:0016740">
    <property type="term" value="F:transferase activity"/>
    <property type="evidence" value="ECO:0007669"/>
    <property type="project" value="UniProtKB-KW"/>
</dbReference>
<dbReference type="CDD" id="cd04186">
    <property type="entry name" value="GT_2_like_c"/>
    <property type="match status" value="1"/>
</dbReference>
<evidence type="ECO:0000313" key="3">
    <source>
        <dbReference type="Proteomes" id="UP000285211"/>
    </source>
</evidence>
<dbReference type="InterPro" id="IPR001173">
    <property type="entry name" value="Glyco_trans_2-like"/>
</dbReference>
<sequence length="262" mass="31126">MNIKITSCIVLYKNDQKMLHEAIHSFLDTDLNVKLFLVDNSPTDELKNLVSDSRIEYIHNPVNPGFGASHNIAINKAFELGSDYHLVLNPDIYFEKGILEKLCDFMDSNLNVGHIMPKVTYPNGEFQYLCKTNPTFFDLFARGFMPSFFKKTFQKRMDEYEYKNQDYNKIIYDIPYLSGCFMFLRTEVLKQVGFFDDRIFMYLEDADLTRRFLEVSRTAYYPEAHVYHHFAKLTHKKLKFKWITVESAIIYFNKWGWLKSFY</sequence>
<organism evidence="2 3">
    <name type="scientific">Flavobacterium sufflavum</name>
    <dbReference type="NCBI Taxonomy" id="1921138"/>
    <lineage>
        <taxon>Bacteria</taxon>
        <taxon>Pseudomonadati</taxon>
        <taxon>Bacteroidota</taxon>
        <taxon>Flavobacteriia</taxon>
        <taxon>Flavobacteriales</taxon>
        <taxon>Flavobacteriaceae</taxon>
        <taxon>Flavobacterium</taxon>
    </lineage>
</organism>
<dbReference type="PANTHER" id="PTHR43179:SF10">
    <property type="entry name" value="GLYCOSYL TRANSFERASE"/>
    <property type="match status" value="1"/>
</dbReference>
<gene>
    <name evidence="2" type="ORF">EOD40_10380</name>
</gene>
<dbReference type="OrthoDB" id="9771846at2"/>
<name>A0A437KUW1_9FLAO</name>
<dbReference type="InterPro" id="IPR029044">
    <property type="entry name" value="Nucleotide-diphossugar_trans"/>
</dbReference>
<protein>
    <submittedName>
        <fullName evidence="2">Glycosyltransferase family 2 protein</fullName>
    </submittedName>
</protein>
<dbReference type="AlphaFoldDB" id="A0A437KUW1"/>
<dbReference type="Proteomes" id="UP000285211">
    <property type="component" value="Unassembled WGS sequence"/>
</dbReference>
<dbReference type="RefSeq" id="WP_128195245.1">
    <property type="nucleotide sequence ID" value="NZ_SACJ01000005.1"/>
</dbReference>
<keyword evidence="3" id="KW-1185">Reference proteome</keyword>
<dbReference type="EMBL" id="SACJ01000005">
    <property type="protein sequence ID" value="RVT75852.1"/>
    <property type="molecule type" value="Genomic_DNA"/>
</dbReference>
<comment type="caution">
    <text evidence="2">The sequence shown here is derived from an EMBL/GenBank/DDBJ whole genome shotgun (WGS) entry which is preliminary data.</text>
</comment>
<evidence type="ECO:0000313" key="2">
    <source>
        <dbReference type="EMBL" id="RVT75852.1"/>
    </source>
</evidence>
<dbReference type="PANTHER" id="PTHR43179">
    <property type="entry name" value="RHAMNOSYLTRANSFERASE WBBL"/>
    <property type="match status" value="1"/>
</dbReference>